<evidence type="ECO:0000256" key="14">
    <source>
        <dbReference type="ARBA" id="ARBA00023128"/>
    </source>
</evidence>
<keyword evidence="11 17" id="KW-1133">Transmembrane helix</keyword>
<dbReference type="InterPro" id="IPR001750">
    <property type="entry name" value="ND/Mrp_TM"/>
</dbReference>
<evidence type="ECO:0000256" key="2">
    <source>
        <dbReference type="ARBA" id="ARBA00007012"/>
    </source>
</evidence>
<dbReference type="PRINTS" id="PR01436">
    <property type="entry name" value="NADHDHGNASE2"/>
</dbReference>
<evidence type="ECO:0000256" key="7">
    <source>
        <dbReference type="ARBA" id="ARBA00022692"/>
    </source>
</evidence>
<feature type="transmembrane region" description="Helical" evidence="17">
    <location>
        <begin position="100"/>
        <end position="120"/>
    </location>
</feature>
<name>A0A1X9JRS4_9BIVA</name>
<keyword evidence="14 17" id="KW-0496">Mitochondrion</keyword>
<keyword evidence="8 17" id="KW-0999">Mitochondrion inner membrane</keyword>
<feature type="transmembrane region" description="Helical" evidence="17">
    <location>
        <begin position="303"/>
        <end position="321"/>
    </location>
</feature>
<dbReference type="PANTHER" id="PTHR46552">
    <property type="entry name" value="NADH-UBIQUINONE OXIDOREDUCTASE CHAIN 2"/>
    <property type="match status" value="1"/>
</dbReference>
<evidence type="ECO:0000256" key="12">
    <source>
        <dbReference type="ARBA" id="ARBA00023027"/>
    </source>
</evidence>
<evidence type="ECO:0000256" key="3">
    <source>
        <dbReference type="ARBA" id="ARBA00012944"/>
    </source>
</evidence>
<evidence type="ECO:0000256" key="9">
    <source>
        <dbReference type="ARBA" id="ARBA00022967"/>
    </source>
</evidence>
<keyword evidence="13 17" id="KW-0830">Ubiquinone</keyword>
<feature type="transmembrane region" description="Helical" evidence="17">
    <location>
        <begin position="230"/>
        <end position="255"/>
    </location>
</feature>
<dbReference type="InterPro" id="IPR050175">
    <property type="entry name" value="Complex_I_Subunit_2"/>
</dbReference>
<keyword evidence="5" id="KW-0813">Transport</keyword>
<feature type="domain" description="NADH:quinone oxidoreductase/Mrp antiporter transmembrane" evidence="18">
    <location>
        <begin position="80"/>
        <end position="271"/>
    </location>
</feature>
<evidence type="ECO:0000256" key="8">
    <source>
        <dbReference type="ARBA" id="ARBA00022792"/>
    </source>
</evidence>
<feature type="domain" description="NADH:quinone oxidoreductase/Mrp antiporter transmembrane" evidence="18">
    <location>
        <begin position="23"/>
        <end position="76"/>
    </location>
</feature>
<evidence type="ECO:0000256" key="4">
    <source>
        <dbReference type="ARBA" id="ARBA00021008"/>
    </source>
</evidence>
<comment type="subcellular location">
    <subcellularLocation>
        <location evidence="1 17">Mitochondrion inner membrane</location>
        <topology evidence="1 17">Multi-pass membrane protein</topology>
    </subcellularLocation>
</comment>
<dbReference type="EMBL" id="KU873119">
    <property type="protein sequence ID" value="AQT38502.1"/>
    <property type="molecule type" value="Genomic_DNA"/>
</dbReference>
<evidence type="ECO:0000256" key="11">
    <source>
        <dbReference type="ARBA" id="ARBA00022989"/>
    </source>
</evidence>
<evidence type="ECO:0000256" key="16">
    <source>
        <dbReference type="ARBA" id="ARBA00049551"/>
    </source>
</evidence>
<evidence type="ECO:0000256" key="13">
    <source>
        <dbReference type="ARBA" id="ARBA00023075"/>
    </source>
</evidence>
<dbReference type="PANTHER" id="PTHR46552:SF1">
    <property type="entry name" value="NADH-UBIQUINONE OXIDOREDUCTASE CHAIN 2"/>
    <property type="match status" value="1"/>
</dbReference>
<feature type="transmembrane region" description="Helical" evidence="17">
    <location>
        <begin position="261"/>
        <end position="282"/>
    </location>
</feature>
<keyword evidence="9 17" id="KW-1278">Translocase</keyword>
<evidence type="ECO:0000256" key="1">
    <source>
        <dbReference type="ARBA" id="ARBA00004448"/>
    </source>
</evidence>
<evidence type="ECO:0000256" key="15">
    <source>
        <dbReference type="ARBA" id="ARBA00023136"/>
    </source>
</evidence>
<keyword evidence="10 17" id="KW-0249">Electron transport</keyword>
<dbReference type="AlphaFoldDB" id="A0A1X9JRS4"/>
<gene>
    <name evidence="19" type="primary">nad2</name>
</gene>
<evidence type="ECO:0000256" key="5">
    <source>
        <dbReference type="ARBA" id="ARBA00022448"/>
    </source>
</evidence>
<accession>A0A1X9JRS4</accession>
<feature type="transmembrane region" description="Helical" evidence="17">
    <location>
        <begin position="60"/>
        <end position="80"/>
    </location>
</feature>
<evidence type="ECO:0000259" key="18">
    <source>
        <dbReference type="Pfam" id="PF00361"/>
    </source>
</evidence>
<keyword evidence="7 17" id="KW-0812">Transmembrane</keyword>
<dbReference type="GO" id="GO:0006120">
    <property type="term" value="P:mitochondrial electron transport, NADH to ubiquinone"/>
    <property type="evidence" value="ECO:0007669"/>
    <property type="project" value="InterPro"/>
</dbReference>
<keyword evidence="15 17" id="KW-0472">Membrane</keyword>
<evidence type="ECO:0000256" key="10">
    <source>
        <dbReference type="ARBA" id="ARBA00022982"/>
    </source>
</evidence>
<evidence type="ECO:0000256" key="17">
    <source>
        <dbReference type="RuleBase" id="RU003403"/>
    </source>
</evidence>
<feature type="transmembrane region" description="Helical" evidence="17">
    <location>
        <begin position="166"/>
        <end position="183"/>
    </location>
</feature>
<comment type="catalytic activity">
    <reaction evidence="16 17">
        <text>a ubiquinone + NADH + 5 H(+)(in) = a ubiquinol + NAD(+) + 4 H(+)(out)</text>
        <dbReference type="Rhea" id="RHEA:29091"/>
        <dbReference type="Rhea" id="RHEA-COMP:9565"/>
        <dbReference type="Rhea" id="RHEA-COMP:9566"/>
        <dbReference type="ChEBI" id="CHEBI:15378"/>
        <dbReference type="ChEBI" id="CHEBI:16389"/>
        <dbReference type="ChEBI" id="CHEBI:17976"/>
        <dbReference type="ChEBI" id="CHEBI:57540"/>
        <dbReference type="ChEBI" id="CHEBI:57945"/>
        <dbReference type="EC" id="7.1.1.2"/>
    </reaction>
</comment>
<dbReference type="GO" id="GO:0008137">
    <property type="term" value="F:NADH dehydrogenase (ubiquinone) activity"/>
    <property type="evidence" value="ECO:0007669"/>
    <property type="project" value="UniProtKB-EC"/>
</dbReference>
<dbReference type="InterPro" id="IPR003917">
    <property type="entry name" value="NADH_UbQ_OxRdtase_chain2"/>
</dbReference>
<comment type="similarity">
    <text evidence="2 17">Belongs to the complex I subunit 2 family.</text>
</comment>
<feature type="transmembrane region" description="Helical" evidence="17">
    <location>
        <begin position="7"/>
        <end position="33"/>
    </location>
</feature>
<proteinExistence type="inferred from homology"/>
<dbReference type="GO" id="GO:0005743">
    <property type="term" value="C:mitochondrial inner membrane"/>
    <property type="evidence" value="ECO:0007669"/>
    <property type="project" value="UniProtKB-SubCell"/>
</dbReference>
<organism evidence="19">
    <name type="scientific">Anodontites trapesialis</name>
    <dbReference type="NCBI Taxonomy" id="1961152"/>
    <lineage>
        <taxon>Eukaryota</taxon>
        <taxon>Metazoa</taxon>
        <taxon>Spiralia</taxon>
        <taxon>Lophotrochozoa</taxon>
        <taxon>Mollusca</taxon>
        <taxon>Bivalvia</taxon>
        <taxon>Autobranchia</taxon>
        <taxon>Heteroconchia</taxon>
        <taxon>Palaeoheterodonta</taxon>
        <taxon>Unionida</taxon>
        <taxon>Muteloidea</taxon>
        <taxon>Mycetopodidae</taxon>
        <taxon>Anodontites</taxon>
    </lineage>
</organism>
<keyword evidence="6 17" id="KW-0679">Respiratory chain</keyword>
<dbReference type="Pfam" id="PF00361">
    <property type="entry name" value="Proton_antipo_M"/>
    <property type="match status" value="2"/>
</dbReference>
<comment type="function">
    <text evidence="17">Core subunit of the mitochondrial membrane respiratory chain NADH dehydrogenase (Complex I) which catalyzes electron transfer from NADH through the respiratory chain, using ubiquinone as an electron acceptor. Essential for the catalytic activity and assembly of complex I.</text>
</comment>
<evidence type="ECO:0000313" key="19">
    <source>
        <dbReference type="EMBL" id="AQT38502.1"/>
    </source>
</evidence>
<protein>
    <recommendedName>
        <fullName evidence="4 17">NADH-ubiquinone oxidoreductase chain 2</fullName>
        <ecNumber evidence="3 17">7.1.1.2</ecNumber>
    </recommendedName>
</protein>
<feature type="transmembrane region" description="Helical" evidence="17">
    <location>
        <begin position="140"/>
        <end position="159"/>
    </location>
</feature>
<dbReference type="EC" id="7.1.1.2" evidence="3 17"/>
<reference evidence="19" key="1">
    <citation type="journal article" date="2017" name="Sci. Rep.">
        <title>Evolution of sex-dependent mtDNA transmission in freshwater mussels (Bivalvia: Unionida).</title>
        <authorList>
            <person name="Guerra D."/>
            <person name="Plazzi F."/>
            <person name="Stewart D.T."/>
            <person name="Bogan A.E."/>
            <person name="Hoeh W.R."/>
            <person name="Breton S."/>
        </authorList>
    </citation>
    <scope>NUCLEOTIDE SEQUENCE</scope>
    <source>
        <strain evidence="19">H2445</strain>
        <tissue evidence="19">Gonad</tissue>
    </source>
</reference>
<sequence>MKSPHKTLFTITLITSTILVISSSNWITIWMGLEINMLSFIPLMMKSNTNNEPEAAVKYLVPQSLASALFITASLLSMTFKKITNLMTVSMALKLGIAPLHLWFPAVMASLPILPSLILLTWQKIAPMSTITLVKPTNPMIITFLIITTAMWGSIMGLNQTDIRSILTYSSISHLGWMLASTQSSTHIMWMYLITYILLTLSVFTLISTKQTKFTSQLTSLFSKNNDTKLISLAILSLAGLPPLTGFILKLIVILNTNINMIAISMLILGAMISLTFYLNLFMTTYTSEKLQEKEKLPSKTKTIAIFTLLQITPLPMMIMLL</sequence>
<keyword evidence="12 17" id="KW-0520">NAD</keyword>
<geneLocation type="mitochondrion" evidence="19"/>
<feature type="transmembrane region" description="Helical" evidence="17">
    <location>
        <begin position="189"/>
        <end position="209"/>
    </location>
</feature>
<evidence type="ECO:0000256" key="6">
    <source>
        <dbReference type="ARBA" id="ARBA00022660"/>
    </source>
</evidence>